<reference evidence="2 3" key="1">
    <citation type="journal article" date="2012" name="J. Bacteriol.">
        <title>Genome Sequence of Gallaecimonas xiamenensis Type Strain 3-C-1.</title>
        <authorList>
            <person name="Lai Q."/>
            <person name="Wang L."/>
            <person name="Wang W."/>
            <person name="Shao Z."/>
        </authorList>
    </citation>
    <scope>NUCLEOTIDE SEQUENCE [LARGE SCALE GENOMIC DNA]</scope>
    <source>
        <strain evidence="2 3">3-C-1</strain>
    </source>
</reference>
<organism evidence="2 3">
    <name type="scientific">Gallaecimonas xiamenensis 3-C-1</name>
    <dbReference type="NCBI Taxonomy" id="745411"/>
    <lineage>
        <taxon>Bacteria</taxon>
        <taxon>Pseudomonadati</taxon>
        <taxon>Pseudomonadota</taxon>
        <taxon>Gammaproteobacteria</taxon>
        <taxon>Enterobacterales</taxon>
        <taxon>Gallaecimonadaceae</taxon>
        <taxon>Gallaecimonas</taxon>
    </lineage>
</organism>
<dbReference type="STRING" id="745411.B3C1_16531"/>
<dbReference type="RefSeq" id="WP_008486234.1">
    <property type="nucleotide sequence ID" value="NZ_AMRI01000029.1"/>
</dbReference>
<name>K2J0V4_9GAMM</name>
<dbReference type="Pfam" id="PF13795">
    <property type="entry name" value="HupE_UreJ_2"/>
    <property type="match status" value="1"/>
</dbReference>
<evidence type="ECO:0000256" key="1">
    <source>
        <dbReference type="SAM" id="Phobius"/>
    </source>
</evidence>
<keyword evidence="1" id="KW-0812">Transmembrane</keyword>
<dbReference type="Proteomes" id="UP000006755">
    <property type="component" value="Unassembled WGS sequence"/>
</dbReference>
<dbReference type="PATRIC" id="fig|745411.4.peg.3257"/>
<feature type="transmembrane region" description="Helical" evidence="1">
    <location>
        <begin position="161"/>
        <end position="181"/>
    </location>
</feature>
<dbReference type="eggNOG" id="COG2370">
    <property type="taxonomic scope" value="Bacteria"/>
</dbReference>
<protein>
    <recommendedName>
        <fullName evidence="4">HupE/UreJ protein</fullName>
    </recommendedName>
</protein>
<keyword evidence="1" id="KW-1133">Transmembrane helix</keyword>
<evidence type="ECO:0000313" key="2">
    <source>
        <dbReference type="EMBL" id="EKE68653.1"/>
    </source>
</evidence>
<feature type="transmembrane region" description="Helical" evidence="1">
    <location>
        <begin position="130"/>
        <end position="154"/>
    </location>
</feature>
<accession>K2J0V4</accession>
<feature type="transmembrane region" description="Helical" evidence="1">
    <location>
        <begin position="291"/>
        <end position="312"/>
    </location>
</feature>
<dbReference type="OrthoDB" id="9808870at2"/>
<dbReference type="AlphaFoldDB" id="K2J0V4"/>
<feature type="transmembrane region" description="Helical" evidence="1">
    <location>
        <begin position="259"/>
        <end position="279"/>
    </location>
</feature>
<gene>
    <name evidence="2" type="ORF">B3C1_16531</name>
</gene>
<keyword evidence="1" id="KW-0472">Membrane</keyword>
<proteinExistence type="predicted"/>
<evidence type="ECO:0000313" key="3">
    <source>
        <dbReference type="Proteomes" id="UP000006755"/>
    </source>
</evidence>
<sequence length="313" mass="33838">MKWLWLLLLFTPPLWADGLRLSYLDLEAIEPGQYRVALKSQAGQGTLLPDFGDQARLMPLPGQAGGGALVQRWQLEVQGPLVLTRRQQGGQLLVRVKDLGGAERSYRLGPHETSLTLAGAPSQLQTALTYLGLGVEHILMGADHLLFVLALVLLVKGGRRLVLTISAFTLAHSLTLALAALGWVQVWLPPMEACIALSILFVALEVRRSQQGQPSLTAQMPWLVAFAFGLLHGLGFAAALGEIGLPAEALVTALLTFNLGVELGQLGFVALLWGLGWLLRPVVMPPWARALPAYGIGGLAAFWVIERVWGFWA</sequence>
<feature type="transmembrane region" description="Helical" evidence="1">
    <location>
        <begin position="218"/>
        <end position="239"/>
    </location>
</feature>
<keyword evidence="3" id="KW-1185">Reference proteome</keyword>
<comment type="caution">
    <text evidence="2">The sequence shown here is derived from an EMBL/GenBank/DDBJ whole genome shotgun (WGS) entry which is preliminary data.</text>
</comment>
<dbReference type="InterPro" id="IPR032809">
    <property type="entry name" value="Put_HupE_UreJ"/>
</dbReference>
<dbReference type="EMBL" id="AMRI01000029">
    <property type="protein sequence ID" value="EKE68653.1"/>
    <property type="molecule type" value="Genomic_DNA"/>
</dbReference>
<evidence type="ECO:0008006" key="4">
    <source>
        <dbReference type="Google" id="ProtNLM"/>
    </source>
</evidence>